<name>A0A9D4PLF5_RHISA</name>
<feature type="region of interest" description="Disordered" evidence="1">
    <location>
        <begin position="32"/>
        <end position="58"/>
    </location>
</feature>
<evidence type="ECO:0000256" key="1">
    <source>
        <dbReference type="SAM" id="MobiDB-lite"/>
    </source>
</evidence>
<organism evidence="2 3">
    <name type="scientific">Rhipicephalus sanguineus</name>
    <name type="common">Brown dog tick</name>
    <name type="synonym">Ixodes sanguineus</name>
    <dbReference type="NCBI Taxonomy" id="34632"/>
    <lineage>
        <taxon>Eukaryota</taxon>
        <taxon>Metazoa</taxon>
        <taxon>Ecdysozoa</taxon>
        <taxon>Arthropoda</taxon>
        <taxon>Chelicerata</taxon>
        <taxon>Arachnida</taxon>
        <taxon>Acari</taxon>
        <taxon>Parasitiformes</taxon>
        <taxon>Ixodida</taxon>
        <taxon>Ixodoidea</taxon>
        <taxon>Ixodidae</taxon>
        <taxon>Rhipicephalinae</taxon>
        <taxon>Rhipicephalus</taxon>
        <taxon>Rhipicephalus</taxon>
    </lineage>
</organism>
<sequence length="117" mass="12864">MQWYVTTTEVGSANKALAICRDGGEGYPGARATCEGSSDVRKEPGLPHQVTEPLRSRGGNEAESALAERCHWASNPCRLLYCGRQVVLWRQDGLAKACRNAVHRPWDKTGLDLAQVR</sequence>
<reference evidence="2" key="2">
    <citation type="submission" date="2021-09" db="EMBL/GenBank/DDBJ databases">
        <authorList>
            <person name="Jia N."/>
            <person name="Wang J."/>
            <person name="Shi W."/>
            <person name="Du L."/>
            <person name="Sun Y."/>
            <person name="Zhan W."/>
            <person name="Jiang J."/>
            <person name="Wang Q."/>
            <person name="Zhang B."/>
            <person name="Ji P."/>
            <person name="Sakyi L.B."/>
            <person name="Cui X."/>
            <person name="Yuan T."/>
            <person name="Jiang B."/>
            <person name="Yang W."/>
            <person name="Lam T.T.-Y."/>
            <person name="Chang Q."/>
            <person name="Ding S."/>
            <person name="Wang X."/>
            <person name="Zhu J."/>
            <person name="Ruan X."/>
            <person name="Zhao L."/>
            <person name="Wei J."/>
            <person name="Que T."/>
            <person name="Du C."/>
            <person name="Cheng J."/>
            <person name="Dai P."/>
            <person name="Han X."/>
            <person name="Huang E."/>
            <person name="Gao Y."/>
            <person name="Liu J."/>
            <person name="Shao H."/>
            <person name="Ye R."/>
            <person name="Li L."/>
            <person name="Wei W."/>
            <person name="Wang X."/>
            <person name="Wang C."/>
            <person name="Huo Q."/>
            <person name="Li W."/>
            <person name="Guo W."/>
            <person name="Chen H."/>
            <person name="Chen S."/>
            <person name="Zhou L."/>
            <person name="Zhou L."/>
            <person name="Ni X."/>
            <person name="Tian J."/>
            <person name="Zhou Y."/>
            <person name="Sheng Y."/>
            <person name="Liu T."/>
            <person name="Pan Y."/>
            <person name="Xia L."/>
            <person name="Li J."/>
            <person name="Zhao F."/>
            <person name="Cao W."/>
        </authorList>
    </citation>
    <scope>NUCLEOTIDE SEQUENCE</scope>
    <source>
        <strain evidence="2">Rsan-2018</strain>
        <tissue evidence="2">Larvae</tissue>
    </source>
</reference>
<dbReference type="EMBL" id="JABSTV010001252">
    <property type="protein sequence ID" value="KAH7947163.1"/>
    <property type="molecule type" value="Genomic_DNA"/>
</dbReference>
<comment type="caution">
    <text evidence="2">The sequence shown here is derived from an EMBL/GenBank/DDBJ whole genome shotgun (WGS) entry which is preliminary data.</text>
</comment>
<accession>A0A9D4PLF5</accession>
<dbReference type="Proteomes" id="UP000821837">
    <property type="component" value="Chromosome 6"/>
</dbReference>
<proteinExistence type="predicted"/>
<keyword evidence="3" id="KW-1185">Reference proteome</keyword>
<evidence type="ECO:0000313" key="3">
    <source>
        <dbReference type="Proteomes" id="UP000821837"/>
    </source>
</evidence>
<gene>
    <name evidence="2" type="ORF">HPB52_007930</name>
</gene>
<dbReference type="AlphaFoldDB" id="A0A9D4PLF5"/>
<protein>
    <submittedName>
        <fullName evidence="2">Uncharacterized protein</fullName>
    </submittedName>
</protein>
<dbReference type="VEuPathDB" id="VectorBase:RSAN_040603"/>
<evidence type="ECO:0000313" key="2">
    <source>
        <dbReference type="EMBL" id="KAH7947163.1"/>
    </source>
</evidence>
<reference evidence="2" key="1">
    <citation type="journal article" date="2020" name="Cell">
        <title>Large-Scale Comparative Analyses of Tick Genomes Elucidate Their Genetic Diversity and Vector Capacities.</title>
        <authorList>
            <consortium name="Tick Genome and Microbiome Consortium (TIGMIC)"/>
            <person name="Jia N."/>
            <person name="Wang J."/>
            <person name="Shi W."/>
            <person name="Du L."/>
            <person name="Sun Y."/>
            <person name="Zhan W."/>
            <person name="Jiang J.F."/>
            <person name="Wang Q."/>
            <person name="Zhang B."/>
            <person name="Ji P."/>
            <person name="Bell-Sakyi L."/>
            <person name="Cui X.M."/>
            <person name="Yuan T.T."/>
            <person name="Jiang B.G."/>
            <person name="Yang W.F."/>
            <person name="Lam T.T."/>
            <person name="Chang Q.C."/>
            <person name="Ding S.J."/>
            <person name="Wang X.J."/>
            <person name="Zhu J.G."/>
            <person name="Ruan X.D."/>
            <person name="Zhao L."/>
            <person name="Wei J.T."/>
            <person name="Ye R.Z."/>
            <person name="Que T.C."/>
            <person name="Du C.H."/>
            <person name="Zhou Y.H."/>
            <person name="Cheng J.X."/>
            <person name="Dai P.F."/>
            <person name="Guo W.B."/>
            <person name="Han X.H."/>
            <person name="Huang E.J."/>
            <person name="Li L.F."/>
            <person name="Wei W."/>
            <person name="Gao Y.C."/>
            <person name="Liu J.Z."/>
            <person name="Shao H.Z."/>
            <person name="Wang X."/>
            <person name="Wang C.C."/>
            <person name="Yang T.C."/>
            <person name="Huo Q.B."/>
            <person name="Li W."/>
            <person name="Chen H.Y."/>
            <person name="Chen S.E."/>
            <person name="Zhou L.G."/>
            <person name="Ni X.B."/>
            <person name="Tian J.H."/>
            <person name="Sheng Y."/>
            <person name="Liu T."/>
            <person name="Pan Y.S."/>
            <person name="Xia L.Y."/>
            <person name="Li J."/>
            <person name="Zhao F."/>
            <person name="Cao W.C."/>
        </authorList>
    </citation>
    <scope>NUCLEOTIDE SEQUENCE</scope>
    <source>
        <strain evidence="2">Rsan-2018</strain>
    </source>
</reference>